<sequence>MELENELMELKKVALQVICENEALKEGRGLLLQQVQNERTKAVMSPIHALPREQLSDLMWKTSKKLGKGGCAEVFELVDEVEDAASSMSFAFKKALPGCGFMIESEVVALQSARGPGVMAVESVVMCNEVLEGRSGRPEDMTPVGYTMEQMDGCLESLLRKKISPPQFIAVMARCATSLAQLHQAGYLHCDVKPGNLLYKGWPGSPSFQVKVSDLGHARPFEADKGHEGVAGPTLGTAYIQAPECFTEARVCSKADVWSVGIMMYVYLSQRYPYMTKSNRYLDQDRTEMKIRRGSRPDVLQVSNISKVVGDWELDFPIAAVEMLDLMSSCLQEDPCHRPCMANLASSLSCLEQRCLLVPAAQLDVACRTASCLEDEVEEDHPLGMMVQDPLPQLPDSLGFCCCRSIPSSTPDHNTWQEAAVLDTSGTESIMAGEDPLGMMVQDPLPHLPDSLVSLGFSCYGSSKIHPPSLAMRTTYVSSTPASNMRGCDDGDGACCVSCSVVRHDIDLDPLPVLPDSLGF</sequence>
<name>A0A250XQN2_9CHLO</name>
<dbReference type="SUPFAM" id="SSF56112">
    <property type="entry name" value="Protein kinase-like (PK-like)"/>
    <property type="match status" value="1"/>
</dbReference>
<accession>A0A250XQN2</accession>
<keyword evidence="3" id="KW-1185">Reference proteome</keyword>
<dbReference type="EMBL" id="BEGY01000162">
    <property type="protein sequence ID" value="GAX85333.1"/>
    <property type="molecule type" value="Genomic_DNA"/>
</dbReference>
<feature type="domain" description="Protein kinase" evidence="1">
    <location>
        <begin position="60"/>
        <end position="351"/>
    </location>
</feature>
<dbReference type="Proteomes" id="UP000232323">
    <property type="component" value="Unassembled WGS sequence"/>
</dbReference>
<dbReference type="Gene3D" id="1.10.510.10">
    <property type="entry name" value="Transferase(Phosphotransferase) domain 1"/>
    <property type="match status" value="1"/>
</dbReference>
<dbReference type="PANTHER" id="PTHR44329">
    <property type="entry name" value="SERINE/THREONINE-PROTEIN KINASE TNNI3K-RELATED"/>
    <property type="match status" value="1"/>
</dbReference>
<proteinExistence type="predicted"/>
<dbReference type="PROSITE" id="PS00108">
    <property type="entry name" value="PROTEIN_KINASE_ST"/>
    <property type="match status" value="1"/>
</dbReference>
<dbReference type="AlphaFoldDB" id="A0A250XQN2"/>
<dbReference type="InterPro" id="IPR011009">
    <property type="entry name" value="Kinase-like_dom_sf"/>
</dbReference>
<comment type="caution">
    <text evidence="2">The sequence shown here is derived from an EMBL/GenBank/DDBJ whole genome shotgun (WGS) entry which is preliminary data.</text>
</comment>
<dbReference type="STRING" id="1157962.A0A250XQN2"/>
<dbReference type="InterPro" id="IPR000719">
    <property type="entry name" value="Prot_kinase_dom"/>
</dbReference>
<protein>
    <recommendedName>
        <fullName evidence="1">Protein kinase domain-containing protein</fullName>
    </recommendedName>
</protein>
<dbReference type="GO" id="GO:0005524">
    <property type="term" value="F:ATP binding"/>
    <property type="evidence" value="ECO:0007669"/>
    <property type="project" value="InterPro"/>
</dbReference>
<dbReference type="InterPro" id="IPR051681">
    <property type="entry name" value="Ser/Thr_Kinases-Pseudokinases"/>
</dbReference>
<reference evidence="2 3" key="1">
    <citation type="submission" date="2017-08" db="EMBL/GenBank/DDBJ databases">
        <title>Acidophilic green algal genome provides insights into adaptation to an acidic environment.</title>
        <authorList>
            <person name="Hirooka S."/>
            <person name="Hirose Y."/>
            <person name="Kanesaki Y."/>
            <person name="Higuchi S."/>
            <person name="Fujiwara T."/>
            <person name="Onuma R."/>
            <person name="Era A."/>
            <person name="Ohbayashi R."/>
            <person name="Uzuka A."/>
            <person name="Nozaki H."/>
            <person name="Yoshikawa H."/>
            <person name="Miyagishima S.Y."/>
        </authorList>
    </citation>
    <scope>NUCLEOTIDE SEQUENCE [LARGE SCALE GENOMIC DNA]</scope>
    <source>
        <strain evidence="2 3">NIES-2499</strain>
    </source>
</reference>
<dbReference type="PROSITE" id="PS50011">
    <property type="entry name" value="PROTEIN_KINASE_DOM"/>
    <property type="match status" value="1"/>
</dbReference>
<dbReference type="InterPro" id="IPR008271">
    <property type="entry name" value="Ser/Thr_kinase_AS"/>
</dbReference>
<dbReference type="Pfam" id="PF00069">
    <property type="entry name" value="Pkinase"/>
    <property type="match status" value="1"/>
</dbReference>
<organism evidence="2 3">
    <name type="scientific">Chlamydomonas eustigma</name>
    <dbReference type="NCBI Taxonomy" id="1157962"/>
    <lineage>
        <taxon>Eukaryota</taxon>
        <taxon>Viridiplantae</taxon>
        <taxon>Chlorophyta</taxon>
        <taxon>core chlorophytes</taxon>
        <taxon>Chlorophyceae</taxon>
        <taxon>CS clade</taxon>
        <taxon>Chlamydomonadales</taxon>
        <taxon>Chlamydomonadaceae</taxon>
        <taxon>Chlamydomonas</taxon>
    </lineage>
</organism>
<evidence type="ECO:0000313" key="3">
    <source>
        <dbReference type="Proteomes" id="UP000232323"/>
    </source>
</evidence>
<dbReference type="OrthoDB" id="1542418at2759"/>
<gene>
    <name evidence="2" type="ORF">CEUSTIGMA_g12750.t1</name>
</gene>
<evidence type="ECO:0000313" key="2">
    <source>
        <dbReference type="EMBL" id="GAX85333.1"/>
    </source>
</evidence>
<dbReference type="GO" id="GO:0004674">
    <property type="term" value="F:protein serine/threonine kinase activity"/>
    <property type="evidence" value="ECO:0007669"/>
    <property type="project" value="TreeGrafter"/>
</dbReference>
<evidence type="ECO:0000259" key="1">
    <source>
        <dbReference type="PROSITE" id="PS50011"/>
    </source>
</evidence>
<dbReference type="SMART" id="SM00220">
    <property type="entry name" value="S_TKc"/>
    <property type="match status" value="1"/>
</dbReference>